<dbReference type="InterPro" id="IPR001969">
    <property type="entry name" value="Aspartic_peptidase_AS"/>
</dbReference>
<dbReference type="SUPFAM" id="SSF50630">
    <property type="entry name" value="Acid proteases"/>
    <property type="match status" value="1"/>
</dbReference>
<gene>
    <name evidence="1" type="ORF">TOA249_LOCUS32563</name>
</gene>
<dbReference type="GO" id="GO:0006508">
    <property type="term" value="P:proteolysis"/>
    <property type="evidence" value="ECO:0007669"/>
    <property type="project" value="InterPro"/>
</dbReference>
<dbReference type="InterPro" id="IPR021109">
    <property type="entry name" value="Peptidase_aspartic_dom_sf"/>
</dbReference>
<dbReference type="EMBL" id="CAJOBS010008245">
    <property type="protein sequence ID" value="CAF4927948.1"/>
    <property type="molecule type" value="Genomic_DNA"/>
</dbReference>
<dbReference type="PROSITE" id="PS00141">
    <property type="entry name" value="ASP_PROTEASE"/>
    <property type="match status" value="1"/>
</dbReference>
<dbReference type="CDD" id="cd00303">
    <property type="entry name" value="retropepsin_like"/>
    <property type="match status" value="1"/>
</dbReference>
<name>A0A821WKQ4_9BILA</name>
<accession>A0A821WKQ4</accession>
<feature type="non-terminal residue" evidence="1">
    <location>
        <position position="472"/>
    </location>
</feature>
<comment type="caution">
    <text evidence="1">The sequence shown here is derived from an EMBL/GenBank/DDBJ whole genome shotgun (WGS) entry which is preliminary data.</text>
</comment>
<dbReference type="Gene3D" id="2.40.70.10">
    <property type="entry name" value="Acid Proteases"/>
    <property type="match status" value="1"/>
</dbReference>
<feature type="non-terminal residue" evidence="1">
    <location>
        <position position="1"/>
    </location>
</feature>
<reference evidence="1" key="1">
    <citation type="submission" date="2021-02" db="EMBL/GenBank/DDBJ databases">
        <authorList>
            <person name="Nowell W R."/>
        </authorList>
    </citation>
    <scope>NUCLEOTIDE SEQUENCE</scope>
</reference>
<dbReference type="AlphaFoldDB" id="A0A821WKQ4"/>
<evidence type="ECO:0000313" key="2">
    <source>
        <dbReference type="Proteomes" id="UP000663838"/>
    </source>
</evidence>
<dbReference type="Proteomes" id="UP000663838">
    <property type="component" value="Unassembled WGS sequence"/>
</dbReference>
<evidence type="ECO:0000313" key="1">
    <source>
        <dbReference type="EMBL" id="CAF4927948.1"/>
    </source>
</evidence>
<dbReference type="GO" id="GO:0004190">
    <property type="term" value="F:aspartic-type endopeptidase activity"/>
    <property type="evidence" value="ECO:0007669"/>
    <property type="project" value="InterPro"/>
</dbReference>
<sequence>EDLIKKYDNTNNNDKFNIACSSNNKPTSVITPNITEVPKVKKVKKLNKNGNNKIFNKLIKQTPEVFLNPEQLDNFPIPTLKSSIKSNDPLNTRKKKVSFNKVNKCVKYGSFWEPIKLSETSVEKKVFVKFNRKIYNVNYVIDINELKSKTVKFDVLNNLKNNFNIDAKILQNSINNGNEIRQENLNLHETANNTINNKTNNNINLVSKGINYTVSSINYSYLLHNPDKPVKTPVTPPETISVNFSNILENNEFDNLNFKSCLTKNNKYNINLDNQNKLFNCSLKNNYNKFNSIIHESDDYKLNICNQIQVRLNNIVEGTGINCKDHNCNQYKFGNPTKDADTMESNILNILTRKQQELAINGIPRQNYWIMANKDKHPVRSANRPDILTFFISINDKPCICLIDSGAQMSSMTKAGLKYFDIPCKELPPGKYNSLGMGGITPITHVAQANVVCHDLMFPKHSFKIINNSNPD</sequence>
<protein>
    <submittedName>
        <fullName evidence="1">Uncharacterized protein</fullName>
    </submittedName>
</protein>
<organism evidence="1 2">
    <name type="scientific">Rotaria socialis</name>
    <dbReference type="NCBI Taxonomy" id="392032"/>
    <lineage>
        <taxon>Eukaryota</taxon>
        <taxon>Metazoa</taxon>
        <taxon>Spiralia</taxon>
        <taxon>Gnathifera</taxon>
        <taxon>Rotifera</taxon>
        <taxon>Eurotatoria</taxon>
        <taxon>Bdelloidea</taxon>
        <taxon>Philodinida</taxon>
        <taxon>Philodinidae</taxon>
        <taxon>Rotaria</taxon>
    </lineage>
</organism>
<proteinExistence type="predicted"/>